<dbReference type="Proteomes" id="UP001203410">
    <property type="component" value="Unassembled WGS sequence"/>
</dbReference>
<feature type="signal peptide" evidence="2">
    <location>
        <begin position="1"/>
        <end position="17"/>
    </location>
</feature>
<keyword evidence="1" id="KW-0378">Hydrolase</keyword>
<comment type="caution">
    <text evidence="4">The sequence shown here is derived from an EMBL/GenBank/DDBJ whole genome shotgun (WGS) entry which is preliminary data.</text>
</comment>
<dbReference type="EMBL" id="JAMGBA010000004">
    <property type="protein sequence ID" value="MCL6699819.1"/>
    <property type="molecule type" value="Genomic_DNA"/>
</dbReference>
<accession>A0ABT0RXS1</accession>
<feature type="domain" description="SMP-30/Gluconolactonase/LRE-like region" evidence="3">
    <location>
        <begin position="214"/>
        <end position="343"/>
    </location>
</feature>
<dbReference type="InterPro" id="IPR051262">
    <property type="entry name" value="SMP-30/CGR1_Lactonase"/>
</dbReference>
<dbReference type="Pfam" id="PF08450">
    <property type="entry name" value="SGL"/>
    <property type="match status" value="1"/>
</dbReference>
<evidence type="ECO:0000313" key="4">
    <source>
        <dbReference type="EMBL" id="MCL6699819.1"/>
    </source>
</evidence>
<evidence type="ECO:0000256" key="2">
    <source>
        <dbReference type="SAM" id="SignalP"/>
    </source>
</evidence>
<sequence length="417" mass="44086">MRLPLLAFVCGSSLAAAQPAVPPPASETLEQLVVDARAARVKGDIPNWIRLGTKVLELTPDHPDILISIARAHAAAGNKDQSLAKLGDAVRRGAAFDPGRFPEFKSLEGDGRFDALAANAKQNLAPVGKATRFAKLPEGESEGIAYDQVSRRLFAGTGNGELLAIDEQGKVSTFASGGGLRQILGIKVDAARRLVWLVSGRYPEPDAPADSGTGGIRAYDLDSGAIVKTVEVDERPILHGFNDLALAKDGTVYVTDTNRNSVYKLAPGGKILELLLQDGRMTFPNGIVLTSDQRTLFVTHVEGISAVDVRTGARRLLSVPADASVNSIDGLLLHDGQLYAVQNSPYLDRIVGIALSPDGRSIERVRTLSSHTPAGLSHTTAAIAGDHLYMVGGTPQPDVYGGTNPAKSDSGIWRIAL</sequence>
<dbReference type="PANTHER" id="PTHR47572">
    <property type="entry name" value="LIPOPROTEIN-RELATED"/>
    <property type="match status" value="1"/>
</dbReference>
<evidence type="ECO:0000313" key="5">
    <source>
        <dbReference type="Proteomes" id="UP001203410"/>
    </source>
</evidence>
<protein>
    <submittedName>
        <fullName evidence="4">SMP-30/gluconolactonase/LRE family protein</fullName>
    </submittedName>
</protein>
<reference evidence="4 5" key="1">
    <citation type="submission" date="2022-05" db="EMBL/GenBank/DDBJ databases">
        <authorList>
            <person name="Jo J.-H."/>
            <person name="Im W.-T."/>
        </authorList>
    </citation>
    <scope>NUCLEOTIDE SEQUENCE [LARGE SCALE GENOMIC DNA]</scope>
    <source>
        <strain evidence="4 5">NSE70-1</strain>
    </source>
</reference>
<dbReference type="InterPro" id="IPR011042">
    <property type="entry name" value="6-blade_b-propeller_TolB-like"/>
</dbReference>
<dbReference type="PANTHER" id="PTHR47572:SF4">
    <property type="entry name" value="LACTONASE DRP35"/>
    <property type="match status" value="1"/>
</dbReference>
<name>A0ABT0RXS1_9SPHN</name>
<gene>
    <name evidence="4" type="ORF">LZ496_13645</name>
</gene>
<keyword evidence="2" id="KW-0732">Signal</keyword>
<evidence type="ECO:0000256" key="1">
    <source>
        <dbReference type="ARBA" id="ARBA00022801"/>
    </source>
</evidence>
<dbReference type="Gene3D" id="2.120.10.30">
    <property type="entry name" value="TolB, C-terminal domain"/>
    <property type="match status" value="1"/>
</dbReference>
<dbReference type="SUPFAM" id="SSF63829">
    <property type="entry name" value="Calcium-dependent phosphotriesterase"/>
    <property type="match status" value="1"/>
</dbReference>
<feature type="chain" id="PRO_5047135570" evidence="2">
    <location>
        <begin position="18"/>
        <end position="417"/>
    </location>
</feature>
<dbReference type="InterPro" id="IPR013658">
    <property type="entry name" value="SGL"/>
</dbReference>
<evidence type="ECO:0000259" key="3">
    <source>
        <dbReference type="Pfam" id="PF08450"/>
    </source>
</evidence>
<proteinExistence type="predicted"/>
<keyword evidence="5" id="KW-1185">Reference proteome</keyword>
<organism evidence="4 5">
    <name type="scientific">Sphingomonas caseinilyticus</name>
    <dbReference type="NCBI Taxonomy" id="2908205"/>
    <lineage>
        <taxon>Bacteria</taxon>
        <taxon>Pseudomonadati</taxon>
        <taxon>Pseudomonadota</taxon>
        <taxon>Alphaproteobacteria</taxon>
        <taxon>Sphingomonadales</taxon>
        <taxon>Sphingomonadaceae</taxon>
        <taxon>Sphingomonas</taxon>
    </lineage>
</organism>
<dbReference type="RefSeq" id="WP_249905274.1">
    <property type="nucleotide sequence ID" value="NZ_JAMGBA010000004.1"/>
</dbReference>